<evidence type="ECO:0000256" key="4">
    <source>
        <dbReference type="SAM" id="Phobius"/>
    </source>
</evidence>
<evidence type="ECO:0000313" key="7">
    <source>
        <dbReference type="Proteomes" id="UP000005242"/>
    </source>
</evidence>
<dbReference type="InterPro" id="IPR000644">
    <property type="entry name" value="CBS_dom"/>
</dbReference>
<dbReference type="InterPro" id="IPR046342">
    <property type="entry name" value="CBS_dom_sf"/>
</dbReference>
<protein>
    <submittedName>
        <fullName evidence="6">CBS-domain-containing protein</fullName>
    </submittedName>
</protein>
<sequence>MSQSAVSAGHESPLSDNRRKRNHQKDENNSPQNVDFPTQDTPQNAPESKRSKKFFGALGRSRKSSGSHKRTLSSSTKSSQPLTTTNDNDKSRQSTHSISNTDQDSSILPQSSTSPSITTAPTTAPSHTRSRTVSSTYPPSKIHAEPTRTSSNSHGIGGKFQALRKKIETELGKKRPGSSNPRRDHHGRDRKRNNKQPGTVASLRPSPALTVPDSMTVADASQLCAAKRTDCVLVVDDEESLCGIFTAKDLAFRVVAESIDTRHTPVSEIMTPNPMVTRDSASATEALELMVARAFRHLPVCNDDGDVVGLLDITRVFNEALDKIERGYGASQKLYNALEGVQNELGGNTNSRQAAAMMNYVDALRERMALPDLQSVLDARTHPATVSVRTTVREAARIMKQYRTTAVCVMDNPISAGTGGHLNSQNQPRIAGIFTSKDVVLRVIAAGLQPDRCSVVRVMTPHPDRAPPSMTIQEALRKMYTGHYLNMPVVEDDGKLIAIVDVLKLTYAILEQINSMSQEQQNETGEEASGPMWGKFFGTLAAAPDDNDSVVSGSRDVASPQGGRNDSELHPNDSASVVDHSVDHDASQIGIDHASSGVLESEAANGVVDEHIAVFKFVSPSQRIHRFESPTLSLEHLRDIVAGKLSTDPFFTQHTEKAPVEDENPAPAPDPYDFSLLYEDDDGDHVVMSADSDVKDAVFVAQKKRQTRVLLIVNGGKGWETVDVVKPADDKPAVVIKEENIHQSEAVEEVETLEKKIEKETNQQLPHEAHTSLPSNKSTGPADGEVFGIPRDLVLPAAIAFAGSAVLIAFIGSKFASK</sequence>
<dbReference type="eggNOG" id="ENOG502QVK2">
    <property type="taxonomic scope" value="Eukaryota"/>
</dbReference>
<dbReference type="GeneID" id="18471103"/>
<keyword evidence="4" id="KW-0472">Membrane</keyword>
<feature type="region of interest" description="Disordered" evidence="3">
    <location>
        <begin position="1"/>
        <end position="211"/>
    </location>
</feature>
<dbReference type="Proteomes" id="UP000005242">
    <property type="component" value="Unassembled WGS sequence"/>
</dbReference>
<dbReference type="PROSITE" id="PS51371">
    <property type="entry name" value="CBS"/>
    <property type="match status" value="4"/>
</dbReference>
<feature type="compositionally biased region" description="Polar residues" evidence="3">
    <location>
        <begin position="94"/>
        <end position="104"/>
    </location>
</feature>
<dbReference type="PANTHER" id="PTHR48108">
    <property type="entry name" value="CBS DOMAIN-CONTAINING PROTEIN CBSX2, CHLOROPLASTIC"/>
    <property type="match status" value="1"/>
</dbReference>
<dbReference type="KEGG" id="wse:WALSEDRAFT_29518"/>
<keyword evidence="4" id="KW-1133">Transmembrane helix</keyword>
<keyword evidence="7" id="KW-1185">Reference proteome</keyword>
<dbReference type="Pfam" id="PF00571">
    <property type="entry name" value="CBS"/>
    <property type="match status" value="4"/>
</dbReference>
<dbReference type="PANTHER" id="PTHR48108:SF26">
    <property type="entry name" value="CBS DOMAIN-CONTAINING PROTEIN DDB_G0289609"/>
    <property type="match status" value="1"/>
</dbReference>
<feature type="compositionally biased region" description="Polar residues" evidence="3">
    <location>
        <begin position="29"/>
        <end position="46"/>
    </location>
</feature>
<dbReference type="STRING" id="671144.I4Y9F6"/>
<dbReference type="RefSeq" id="XP_006959387.1">
    <property type="nucleotide sequence ID" value="XM_006959325.1"/>
</dbReference>
<dbReference type="InParanoid" id="I4Y9F6"/>
<feature type="domain" description="CBS" evidence="5">
    <location>
        <begin position="270"/>
        <end position="326"/>
    </location>
</feature>
<dbReference type="SMART" id="SM00116">
    <property type="entry name" value="CBS"/>
    <property type="match status" value="4"/>
</dbReference>
<feature type="compositionally biased region" description="Basic residues" evidence="3">
    <location>
        <begin position="60"/>
        <end position="71"/>
    </location>
</feature>
<feature type="domain" description="CBS" evidence="5">
    <location>
        <begin position="203"/>
        <end position="261"/>
    </location>
</feature>
<gene>
    <name evidence="6" type="ORF">WALSEDRAFT_29518</name>
</gene>
<feature type="compositionally biased region" description="Basic residues" evidence="3">
    <location>
        <begin position="183"/>
        <end position="194"/>
    </location>
</feature>
<accession>I4Y9F6</accession>
<proteinExistence type="predicted"/>
<dbReference type="CDD" id="cd17781">
    <property type="entry name" value="CBS_pair_MUG70_1"/>
    <property type="match status" value="1"/>
</dbReference>
<dbReference type="InterPro" id="IPR051462">
    <property type="entry name" value="CBS_domain-containing"/>
</dbReference>
<dbReference type="EMBL" id="JH668238">
    <property type="protein sequence ID" value="EIM20598.1"/>
    <property type="molecule type" value="Genomic_DNA"/>
</dbReference>
<feature type="domain" description="CBS" evidence="5">
    <location>
        <begin position="379"/>
        <end position="452"/>
    </location>
</feature>
<dbReference type="HOGENOM" id="CLU_009026_1_0_1"/>
<dbReference type="SUPFAM" id="SSF54631">
    <property type="entry name" value="CBS-domain pair"/>
    <property type="match status" value="2"/>
</dbReference>
<dbReference type="Gene3D" id="3.10.580.10">
    <property type="entry name" value="CBS-domain"/>
    <property type="match status" value="2"/>
</dbReference>
<feature type="region of interest" description="Disordered" evidence="3">
    <location>
        <begin position="545"/>
        <end position="578"/>
    </location>
</feature>
<evidence type="ECO:0000256" key="2">
    <source>
        <dbReference type="PROSITE-ProRule" id="PRU00703"/>
    </source>
</evidence>
<dbReference type="SUPFAM" id="SSF54277">
    <property type="entry name" value="CAD &amp; PB1 domains"/>
    <property type="match status" value="1"/>
</dbReference>
<evidence type="ECO:0000256" key="3">
    <source>
        <dbReference type="SAM" id="MobiDB-lite"/>
    </source>
</evidence>
<feature type="domain" description="CBS" evidence="5">
    <location>
        <begin position="459"/>
        <end position="516"/>
    </location>
</feature>
<keyword evidence="2" id="KW-0129">CBS domain</keyword>
<feature type="transmembrane region" description="Helical" evidence="4">
    <location>
        <begin position="793"/>
        <end position="812"/>
    </location>
</feature>
<evidence type="ECO:0000259" key="5">
    <source>
        <dbReference type="PROSITE" id="PS51371"/>
    </source>
</evidence>
<dbReference type="OMA" id="SAVMVCD"/>
<feature type="region of interest" description="Disordered" evidence="3">
    <location>
        <begin position="760"/>
        <end position="782"/>
    </location>
</feature>
<dbReference type="AlphaFoldDB" id="I4Y9F6"/>
<reference evidence="6 7" key="1">
    <citation type="journal article" date="2012" name="Fungal Genet. Biol.">
        <title>The genome of the xerotolerant mold Wallemia sebi reveals adaptations to osmotic stress and suggests cryptic sexual reproduction.</title>
        <authorList>
            <person name="Padamsee M."/>
            <person name="Kumar T.K.A."/>
            <person name="Riley R."/>
            <person name="Binder M."/>
            <person name="Boyd A."/>
            <person name="Calvo A.M."/>
            <person name="Furukawa K."/>
            <person name="Hesse C."/>
            <person name="Hohmann S."/>
            <person name="James T.Y."/>
            <person name="LaButti K."/>
            <person name="Lapidus A."/>
            <person name="Lindquist E."/>
            <person name="Lucas S."/>
            <person name="Miller K."/>
            <person name="Shantappa S."/>
            <person name="Grigoriev I.V."/>
            <person name="Hibbett D.S."/>
            <person name="McLaughlin D.J."/>
            <person name="Spatafora J.W."/>
            <person name="Aime M.C."/>
        </authorList>
    </citation>
    <scope>NUCLEOTIDE SEQUENCE [LARGE SCALE GENOMIC DNA]</scope>
    <source>
        <strain evidence="7">ATCC MYA-4683 / CBS 633.66</strain>
    </source>
</reference>
<dbReference type="CDD" id="cd17782">
    <property type="entry name" value="CBS_pair_MUG70_2"/>
    <property type="match status" value="1"/>
</dbReference>
<evidence type="ECO:0000256" key="1">
    <source>
        <dbReference type="ARBA" id="ARBA00022737"/>
    </source>
</evidence>
<feature type="compositionally biased region" description="Polar residues" evidence="3">
    <location>
        <begin position="72"/>
        <end position="86"/>
    </location>
</feature>
<keyword evidence="1" id="KW-0677">Repeat</keyword>
<keyword evidence="4" id="KW-0812">Transmembrane</keyword>
<name>I4Y9F6_WALMC</name>
<organism evidence="6 7">
    <name type="scientific">Wallemia mellicola (strain ATCC MYA-4683 / CBS 633.66)</name>
    <name type="common">Wallemia sebi (CBS 633.66)</name>
    <dbReference type="NCBI Taxonomy" id="671144"/>
    <lineage>
        <taxon>Eukaryota</taxon>
        <taxon>Fungi</taxon>
        <taxon>Dikarya</taxon>
        <taxon>Basidiomycota</taxon>
        <taxon>Wallemiomycotina</taxon>
        <taxon>Wallemiomycetes</taxon>
        <taxon>Wallemiales</taxon>
        <taxon>Wallemiaceae</taxon>
        <taxon>Wallemia</taxon>
    </lineage>
</organism>
<evidence type="ECO:0000313" key="6">
    <source>
        <dbReference type="EMBL" id="EIM20598.1"/>
    </source>
</evidence>
<feature type="compositionally biased region" description="Low complexity" evidence="3">
    <location>
        <begin position="105"/>
        <end position="127"/>
    </location>
</feature>
<dbReference type="OrthoDB" id="418595at2759"/>